<evidence type="ECO:0000313" key="1">
    <source>
        <dbReference type="EMBL" id="MDR5896019.1"/>
    </source>
</evidence>
<accession>A0ABU1GVI7</accession>
<keyword evidence="2" id="KW-1185">Reference proteome</keyword>
<reference evidence="1 2" key="1">
    <citation type="submission" date="2023-04" db="EMBL/GenBank/DDBJ databases">
        <title>A long-awaited taxogenomic arrangement of the family Halomonadaceae.</title>
        <authorList>
            <person name="De La Haba R."/>
            <person name="Chuvochina M."/>
            <person name="Wittouck S."/>
            <person name="Arahal D.R."/>
            <person name="Sanchez-Porro C."/>
            <person name="Hugenholtz P."/>
            <person name="Ventosa A."/>
        </authorList>
    </citation>
    <scope>NUCLEOTIDE SEQUENCE [LARGE SCALE GENOMIC DNA]</scope>
    <source>
        <strain evidence="1 2">DSM 22428</strain>
    </source>
</reference>
<protein>
    <recommendedName>
        <fullName evidence="3">YfcL family protein</fullName>
    </recommendedName>
</protein>
<gene>
    <name evidence="1" type="ORF">QC825_08055</name>
</gene>
<evidence type="ECO:0000313" key="2">
    <source>
        <dbReference type="Proteomes" id="UP001269375"/>
    </source>
</evidence>
<comment type="caution">
    <text evidence="1">The sequence shown here is derived from an EMBL/GenBank/DDBJ whole genome shotgun (WGS) entry which is preliminary data.</text>
</comment>
<name>A0ABU1GVI7_9GAMM</name>
<organism evidence="1 2">
    <name type="scientific">Larsenimonas suaedae</name>
    <dbReference type="NCBI Taxonomy" id="1851019"/>
    <lineage>
        <taxon>Bacteria</taxon>
        <taxon>Pseudomonadati</taxon>
        <taxon>Pseudomonadota</taxon>
        <taxon>Gammaproteobacteria</taxon>
        <taxon>Oceanospirillales</taxon>
        <taxon>Halomonadaceae</taxon>
        <taxon>Larsenimonas</taxon>
    </lineage>
</organism>
<dbReference type="EMBL" id="JARWAO010000003">
    <property type="protein sequence ID" value="MDR5896019.1"/>
    <property type="molecule type" value="Genomic_DNA"/>
</dbReference>
<sequence>MPDLLLQRGEAIKARLLEMESKASEEDLFELGYLIPQVELVLEMADYDPADVTADDFDATFEHWLSMAFDQDAMNDTDRDRIHTLWEDARQTASALQESHQ</sequence>
<proteinExistence type="predicted"/>
<dbReference type="RefSeq" id="WP_251589960.1">
    <property type="nucleotide sequence ID" value="NZ_JAMLJI010000001.1"/>
</dbReference>
<evidence type="ECO:0008006" key="3">
    <source>
        <dbReference type="Google" id="ProtNLM"/>
    </source>
</evidence>
<dbReference type="Proteomes" id="UP001269375">
    <property type="component" value="Unassembled WGS sequence"/>
</dbReference>